<feature type="transmembrane region" description="Helical" evidence="1">
    <location>
        <begin position="164"/>
        <end position="185"/>
    </location>
</feature>
<accession>A0A4U6D348</accession>
<evidence type="ECO:0000313" key="3">
    <source>
        <dbReference type="Proteomes" id="UP000304900"/>
    </source>
</evidence>
<keyword evidence="1" id="KW-0472">Membrane</keyword>
<dbReference type="OrthoDB" id="956244at2"/>
<feature type="transmembrane region" description="Helical" evidence="1">
    <location>
        <begin position="374"/>
        <end position="392"/>
    </location>
</feature>
<proteinExistence type="predicted"/>
<feature type="transmembrane region" description="Helical" evidence="1">
    <location>
        <begin position="282"/>
        <end position="299"/>
    </location>
</feature>
<feature type="transmembrane region" description="Helical" evidence="1">
    <location>
        <begin position="234"/>
        <end position="261"/>
    </location>
</feature>
<feature type="transmembrane region" description="Helical" evidence="1">
    <location>
        <begin position="206"/>
        <end position="228"/>
    </location>
</feature>
<feature type="transmembrane region" description="Helical" evidence="1">
    <location>
        <begin position="138"/>
        <end position="158"/>
    </location>
</feature>
<feature type="transmembrane region" description="Helical" evidence="1">
    <location>
        <begin position="20"/>
        <end position="42"/>
    </location>
</feature>
<comment type="caution">
    <text evidence="2">The sequence shown here is derived from an EMBL/GenBank/DDBJ whole genome shotgun (WGS) entry which is preliminary data.</text>
</comment>
<dbReference type="AlphaFoldDB" id="A0A4U6D348"/>
<keyword evidence="3" id="KW-1185">Reference proteome</keyword>
<keyword evidence="1" id="KW-1133">Transmembrane helix</keyword>
<feature type="transmembrane region" description="Helical" evidence="1">
    <location>
        <begin position="319"/>
        <end position="340"/>
    </location>
</feature>
<dbReference type="EMBL" id="SZVO01000006">
    <property type="protein sequence ID" value="TKT91729.1"/>
    <property type="molecule type" value="Genomic_DNA"/>
</dbReference>
<organism evidence="2 3">
    <name type="scientific">Dyadobacter frigoris</name>
    <dbReference type="NCBI Taxonomy" id="2576211"/>
    <lineage>
        <taxon>Bacteria</taxon>
        <taxon>Pseudomonadati</taxon>
        <taxon>Bacteroidota</taxon>
        <taxon>Cytophagia</taxon>
        <taxon>Cytophagales</taxon>
        <taxon>Spirosomataceae</taxon>
        <taxon>Dyadobacter</taxon>
    </lineage>
</organism>
<dbReference type="Proteomes" id="UP000304900">
    <property type="component" value="Unassembled WGS sequence"/>
</dbReference>
<evidence type="ECO:0000313" key="2">
    <source>
        <dbReference type="EMBL" id="TKT91729.1"/>
    </source>
</evidence>
<feature type="transmembrane region" description="Helical" evidence="1">
    <location>
        <begin position="62"/>
        <end position="86"/>
    </location>
</feature>
<gene>
    <name evidence="2" type="ORF">FDK13_15325</name>
</gene>
<sequence>MSIKGLRTGSIFYLMLPNILFFYNWTNTSIAIIGIALLLFLFYIELKSIDFNDSSKITNKDILIVVLLSGLLTLFSGVTGFCYQTLDYWGHNAKFYDLASHNWPVRVPKHGAVVSYYFGYYTVPAILFKITGVFSESIIFIWTSLGLAIGIMWIYVVLNKRASFVILALCFGDFSHVLGTVLRAFSIKLYEQNDFGIENWSILENLFWVPNQVIPTLIIGGMFTYIFIKKIDFFLIVLPISLSFWWAVFPAFTSGILIGILGIRQILISNFNLQWRNIICRVFVPFLTCLPILIFFLSHNDTPVSGFLWQFKADFNNTLSEYSVNIGINVLAFLLSFHYLRTHDFPLINSSSFVVVVILILVLPLYRLGKVNDFLFRGMMPLLLIVGLYLLYPICQYSWRRILGLVRNSITGVAFILFLISSQFLGITRIYRAVSVNLVTAKLAQVSFKPVPYDFYPNVYEALCGKWSQQEANQYLGEADSFYEKYIARRP</sequence>
<keyword evidence="1" id="KW-0812">Transmembrane</keyword>
<protein>
    <submittedName>
        <fullName evidence="2">Uncharacterized protein</fullName>
    </submittedName>
</protein>
<feature type="transmembrane region" description="Helical" evidence="1">
    <location>
        <begin position="404"/>
        <end position="425"/>
    </location>
</feature>
<name>A0A4U6D348_9BACT</name>
<dbReference type="RefSeq" id="WP_137340874.1">
    <property type="nucleotide sequence ID" value="NZ_BSQH01000003.1"/>
</dbReference>
<feature type="transmembrane region" description="Helical" evidence="1">
    <location>
        <begin position="347"/>
        <end position="368"/>
    </location>
</feature>
<reference evidence="2 3" key="1">
    <citation type="submission" date="2019-05" db="EMBL/GenBank/DDBJ databases">
        <title>Dyadobacter AR-3-8 sp. nov., isolated from arctic soil.</title>
        <authorList>
            <person name="Chaudhary D.K."/>
        </authorList>
    </citation>
    <scope>NUCLEOTIDE SEQUENCE [LARGE SCALE GENOMIC DNA]</scope>
    <source>
        <strain evidence="2 3">AR-3-8</strain>
    </source>
</reference>
<evidence type="ECO:0000256" key="1">
    <source>
        <dbReference type="SAM" id="Phobius"/>
    </source>
</evidence>
<feature type="transmembrane region" description="Helical" evidence="1">
    <location>
        <begin position="113"/>
        <end position="131"/>
    </location>
</feature>